<dbReference type="SUPFAM" id="SSF53254">
    <property type="entry name" value="Phosphoglycerate mutase-like"/>
    <property type="match status" value="1"/>
</dbReference>
<proteinExistence type="predicted"/>
<dbReference type="InterPro" id="IPR013078">
    <property type="entry name" value="His_Pase_superF_clade-1"/>
</dbReference>
<dbReference type="EMBL" id="CP015230">
    <property type="protein sequence ID" value="ANP39535.1"/>
    <property type="molecule type" value="Genomic_DNA"/>
</dbReference>
<evidence type="ECO:0000313" key="2">
    <source>
        <dbReference type="Proteomes" id="UP000013243"/>
    </source>
</evidence>
<dbReference type="Pfam" id="PF00300">
    <property type="entry name" value="His_Phos_1"/>
    <property type="match status" value="1"/>
</dbReference>
<dbReference type="CDD" id="cd07067">
    <property type="entry name" value="HP_PGM_like"/>
    <property type="match status" value="1"/>
</dbReference>
<dbReference type="PANTHER" id="PTHR48100:SF1">
    <property type="entry name" value="HISTIDINE PHOSPHATASE FAMILY PROTEIN-RELATED"/>
    <property type="match status" value="1"/>
</dbReference>
<organism evidence="1 2">
    <name type="scientific">Tritonibacter mobilis F1926</name>
    <dbReference type="NCBI Taxonomy" id="1265309"/>
    <lineage>
        <taxon>Bacteria</taxon>
        <taxon>Pseudomonadati</taxon>
        <taxon>Pseudomonadota</taxon>
        <taxon>Alphaproteobacteria</taxon>
        <taxon>Rhodobacterales</taxon>
        <taxon>Paracoccaceae</taxon>
        <taxon>Tritonibacter</taxon>
    </lineage>
</organism>
<dbReference type="GO" id="GO:0016791">
    <property type="term" value="F:phosphatase activity"/>
    <property type="evidence" value="ECO:0007669"/>
    <property type="project" value="TreeGrafter"/>
</dbReference>
<name>A0A1B0ZYW9_9RHOB</name>
<dbReference type="InterPro" id="IPR050275">
    <property type="entry name" value="PGM_Phosphatase"/>
</dbReference>
<dbReference type="AlphaFoldDB" id="A0A1B0ZYW9"/>
<dbReference type="PANTHER" id="PTHR48100">
    <property type="entry name" value="BROAD-SPECIFICITY PHOSPHATASE YOR283W-RELATED"/>
    <property type="match status" value="1"/>
</dbReference>
<evidence type="ECO:0000313" key="1">
    <source>
        <dbReference type="EMBL" id="ANP39535.1"/>
    </source>
</evidence>
<dbReference type="KEGG" id="rmb:K529_002045"/>
<dbReference type="Proteomes" id="UP000013243">
    <property type="component" value="Chromosome"/>
</dbReference>
<dbReference type="Gene3D" id="3.40.50.1240">
    <property type="entry name" value="Phosphoglycerate mutase-like"/>
    <property type="match status" value="1"/>
</dbReference>
<sequence length="193" mass="21755">MITRFHMIRHGPTHAKCMVGWSDVPADLSDTEALRRLSDGLPSGALVISSDLDRAVATADAIQGKRHRLPHAPDLREMHFGDWELRRWKDIDAESPDHIRAFWEQPGDIAPPNGESWNALMRRVSHQFDTLAQDHRGQDIIVVGHFGQILCQVQRASRLTATEAFAQKIDNLSLSQIYHSAEGWRAGDINQIL</sequence>
<dbReference type="OrthoDB" id="8347407at2"/>
<dbReference type="GO" id="GO:0005737">
    <property type="term" value="C:cytoplasm"/>
    <property type="evidence" value="ECO:0007669"/>
    <property type="project" value="TreeGrafter"/>
</dbReference>
<gene>
    <name evidence="1" type="ORF">K529_002045</name>
</gene>
<protein>
    <submittedName>
        <fullName evidence="1">Phosphoglycerate mutase</fullName>
    </submittedName>
</protein>
<dbReference type="SMART" id="SM00855">
    <property type="entry name" value="PGAM"/>
    <property type="match status" value="1"/>
</dbReference>
<dbReference type="RefSeq" id="WP_005623202.1">
    <property type="nucleotide sequence ID" value="NZ_CP015230.1"/>
</dbReference>
<dbReference type="InterPro" id="IPR029033">
    <property type="entry name" value="His_PPase_superfam"/>
</dbReference>
<dbReference type="STRING" id="1265309.K529_002045"/>
<reference evidence="1 2" key="1">
    <citation type="journal article" date="2016" name="ISME J.">
        <title>Global occurrence and heterogeneity of the Roseobacter-clade species Ruegeria mobilis.</title>
        <authorList>
            <person name="Sonnenschein E."/>
            <person name="Gram L."/>
        </authorList>
    </citation>
    <scope>NUCLEOTIDE SEQUENCE [LARGE SCALE GENOMIC DNA]</scope>
    <source>
        <strain evidence="1 2">F1926</strain>
    </source>
</reference>
<dbReference type="GeneID" id="28248575"/>
<accession>A0A1B0ZYW9</accession>